<dbReference type="Proteomes" id="UP001302494">
    <property type="component" value="Chromosome"/>
</dbReference>
<sequence length="124" mass="14046">MSIELNHTIVPAYDKVASAKFYAKMFGLVFDEGEVGYFAPLRINETLTFDFDDDYGDKFDIHHYAFKVGEHDFDRIFSRIQAEDIPYGSGPTAREDMTINHRGGGRGVYFCDPNGHILELLTVG</sequence>
<dbReference type="KEGG" id="nneo:PQG83_07700"/>
<keyword evidence="3" id="KW-1185">Reference proteome</keyword>
<reference evidence="2 3" key="1">
    <citation type="submission" date="2023-01" db="EMBL/GenBank/DDBJ databases">
        <title>Cultivation and genomic characterization of new, ubiquitous marine nitrite-oxidizing bacteria from the Nitrospirales.</title>
        <authorList>
            <person name="Mueller A.J."/>
            <person name="Daebeler A."/>
            <person name="Herbold C.W."/>
            <person name="Kirkegaard R.H."/>
            <person name="Daims H."/>
        </authorList>
    </citation>
    <scope>NUCLEOTIDE SEQUENCE [LARGE SCALE GENOMIC DNA]</scope>
    <source>
        <strain evidence="2 3">DK</strain>
    </source>
</reference>
<dbReference type="SUPFAM" id="SSF54593">
    <property type="entry name" value="Glyoxalase/Bleomycin resistance protein/Dihydroxybiphenyl dioxygenase"/>
    <property type="match status" value="1"/>
</dbReference>
<dbReference type="InterPro" id="IPR029068">
    <property type="entry name" value="Glyas_Bleomycin-R_OHBP_Dase"/>
</dbReference>
<evidence type="ECO:0000313" key="2">
    <source>
        <dbReference type="EMBL" id="WNM63629.1"/>
    </source>
</evidence>
<proteinExistence type="predicted"/>
<evidence type="ECO:0000313" key="3">
    <source>
        <dbReference type="Proteomes" id="UP001302494"/>
    </source>
</evidence>
<organism evidence="2 3">
    <name type="scientific">Candidatus Nitrospira neomarina</name>
    <dbReference type="NCBI Taxonomy" id="3020899"/>
    <lineage>
        <taxon>Bacteria</taxon>
        <taxon>Pseudomonadati</taxon>
        <taxon>Nitrospirota</taxon>
        <taxon>Nitrospiria</taxon>
        <taxon>Nitrospirales</taxon>
        <taxon>Nitrospiraceae</taxon>
        <taxon>Nitrospira</taxon>
    </lineage>
</organism>
<dbReference type="EMBL" id="CP116968">
    <property type="protein sequence ID" value="WNM63629.1"/>
    <property type="molecule type" value="Genomic_DNA"/>
</dbReference>
<evidence type="ECO:0000259" key="1">
    <source>
        <dbReference type="PROSITE" id="PS51819"/>
    </source>
</evidence>
<accession>A0AA96K4R6</accession>
<dbReference type="PROSITE" id="PS51819">
    <property type="entry name" value="VOC"/>
    <property type="match status" value="1"/>
</dbReference>
<dbReference type="InterPro" id="IPR037523">
    <property type="entry name" value="VOC_core"/>
</dbReference>
<feature type="domain" description="VOC" evidence="1">
    <location>
        <begin position="4"/>
        <end position="123"/>
    </location>
</feature>
<dbReference type="RefSeq" id="WP_312748317.1">
    <property type="nucleotide sequence ID" value="NZ_CP116968.1"/>
</dbReference>
<name>A0AA96K4R6_9BACT</name>
<protein>
    <submittedName>
        <fullName evidence="2">VOC family protein</fullName>
    </submittedName>
</protein>
<dbReference type="CDD" id="cd08351">
    <property type="entry name" value="ChaP_like"/>
    <property type="match status" value="1"/>
</dbReference>
<gene>
    <name evidence="2" type="ORF">PQG83_07700</name>
</gene>
<dbReference type="Gene3D" id="3.10.180.10">
    <property type="entry name" value="2,3-Dihydroxybiphenyl 1,2-Dioxygenase, domain 1"/>
    <property type="match status" value="1"/>
</dbReference>
<dbReference type="AlphaFoldDB" id="A0AA96K4R6"/>